<protein>
    <submittedName>
        <fullName evidence="1">ORF025L</fullName>
    </submittedName>
</protein>
<accession>Q5YF62</accession>
<sequence length="50" mass="5828">MFIQNTGDRTKDESYSKSYTPLGTGQKIEHIPIHLYKPAKDVKLYVYSKH</sequence>
<evidence type="ECO:0000313" key="2">
    <source>
        <dbReference type="Proteomes" id="UP000125745"/>
    </source>
</evidence>
<proteinExistence type="predicted"/>
<dbReference type="EMBL" id="AY532606">
    <property type="protein sequence ID" value="AAT71840.1"/>
    <property type="molecule type" value="Genomic_DNA"/>
</dbReference>
<reference evidence="1 2" key="1">
    <citation type="journal article" date="2004" name="Virology">
        <title>Complete genomic DNA sequence of rock bream iridovirus.</title>
        <authorList>
            <person name="Do J.W."/>
            <person name="Moon C.H."/>
            <person name="Kim H.J."/>
            <person name="Ko M.S."/>
            <person name="Kim S.B."/>
            <person name="Son J.H."/>
            <person name="Kim J.S."/>
            <person name="An E.J."/>
            <person name="Kim M.K."/>
            <person name="Lee S.K."/>
            <person name="Han M.S."/>
            <person name="Cha S.J."/>
            <person name="Park M.S."/>
            <person name="Park M.A."/>
            <person name="Lee J.S."/>
            <person name="Kim Y.C."/>
            <person name="Choi D.L."/>
            <person name="Kim J.W."/>
            <person name="Park J.W."/>
        </authorList>
    </citation>
    <scope>NUCLEOTIDE SEQUENCE [LARGE SCALE GENOMIC DNA]</scope>
    <source>
        <strain evidence="1">RBIV-KOR-TY1</strain>
    </source>
</reference>
<organism evidence="1 2">
    <name type="scientific">Rock bream iridovirus</name>
    <dbReference type="NCBI Taxonomy" id="263891"/>
    <lineage>
        <taxon>Viruses</taxon>
        <taxon>Varidnaviria</taxon>
        <taxon>Bamfordvirae</taxon>
        <taxon>Nucleocytoviricota</taxon>
        <taxon>Megaviricetes</taxon>
        <taxon>Pimascovirales</taxon>
        <taxon>Pimascovirales incertae sedis</taxon>
        <taxon>Iridoviridae</taxon>
        <taxon>Alphairidovirinae</taxon>
        <taxon>Megalocytivirus</taxon>
        <taxon>Megalocytivirus pagrus1</taxon>
        <taxon>Infectious spleen and kidney necrosis virus</taxon>
    </lineage>
</organism>
<evidence type="ECO:0000313" key="1">
    <source>
        <dbReference type="EMBL" id="AAT71840.1"/>
    </source>
</evidence>
<dbReference type="Proteomes" id="UP000125745">
    <property type="component" value="Segment"/>
</dbReference>
<name>Q5YF62_ISKNV</name>